<dbReference type="Proteomes" id="UP001597100">
    <property type="component" value="Unassembled WGS sequence"/>
</dbReference>
<organism evidence="1 2">
    <name type="scientific">Salinimicrobium gaetbulicola</name>
    <dbReference type="NCBI Taxonomy" id="999702"/>
    <lineage>
        <taxon>Bacteria</taxon>
        <taxon>Pseudomonadati</taxon>
        <taxon>Bacteroidota</taxon>
        <taxon>Flavobacteriia</taxon>
        <taxon>Flavobacteriales</taxon>
        <taxon>Flavobacteriaceae</taxon>
        <taxon>Salinimicrobium</taxon>
    </lineage>
</organism>
<dbReference type="InterPro" id="IPR025048">
    <property type="entry name" value="DUF3987"/>
</dbReference>
<dbReference type="EMBL" id="JBHTJP010000034">
    <property type="protein sequence ID" value="MFD0976812.1"/>
    <property type="molecule type" value="Genomic_DNA"/>
</dbReference>
<sequence>MEINILKDIEEAIIENSSSLEDKAVRQLHKIIDKLPPYIRRLIYEAFEFKRIPKEYLLSSILFAFSNVAGLAFRLDAVTYSNYGNIYLALIGSRGDSKSPAMDLATAPLNEYDTKMYKEFIEKTQENGFEEPTVRKQLLIQDATIEAAYQKHHENPFSLGIYMDELYHLIEKMGNKTSRDGLDWRQLLLQGNTNKHVDIIRKTTNSFRLPKACPILLGSIQEEFIPQIFSGGNEISGFTDRLQYTPKLTHNSTLSRRGISTDCLRNYSDNLLRLMEHRNTVEHKGLNHPYILTCTTEAEDVIFNYTQDLLHRQENAENGEKEYLSKVQINVLKMMILIHLMEQSASPELCLKIESKTVHEAIQIMEFYITNFQIIRQKRQVQEKSFNINEIINLGRKNNATQEQIAAVLGVNKSTVSRKMARMKI</sequence>
<name>A0ABW3IFC3_9FLAO</name>
<keyword evidence="2" id="KW-1185">Reference proteome</keyword>
<dbReference type="RefSeq" id="WP_380738550.1">
    <property type="nucleotide sequence ID" value="NZ_JBHTJP010000034.1"/>
</dbReference>
<dbReference type="Pfam" id="PF13148">
    <property type="entry name" value="DUF3987"/>
    <property type="match status" value="1"/>
</dbReference>
<reference evidence="2" key="1">
    <citation type="journal article" date="2019" name="Int. J. Syst. Evol. Microbiol.">
        <title>The Global Catalogue of Microorganisms (GCM) 10K type strain sequencing project: providing services to taxonomists for standard genome sequencing and annotation.</title>
        <authorList>
            <consortium name="The Broad Institute Genomics Platform"/>
            <consortium name="The Broad Institute Genome Sequencing Center for Infectious Disease"/>
            <person name="Wu L."/>
            <person name="Ma J."/>
        </authorList>
    </citation>
    <scope>NUCLEOTIDE SEQUENCE [LARGE SCALE GENOMIC DNA]</scope>
    <source>
        <strain evidence="2">CCUG 60898</strain>
    </source>
</reference>
<proteinExistence type="predicted"/>
<evidence type="ECO:0000313" key="2">
    <source>
        <dbReference type="Proteomes" id="UP001597100"/>
    </source>
</evidence>
<gene>
    <name evidence="1" type="ORF">ACFQ1G_08420</name>
</gene>
<protein>
    <submittedName>
        <fullName evidence="1">DUF3987 domain-containing protein</fullName>
    </submittedName>
</protein>
<accession>A0ABW3IFC3</accession>
<comment type="caution">
    <text evidence="1">The sequence shown here is derived from an EMBL/GenBank/DDBJ whole genome shotgun (WGS) entry which is preliminary data.</text>
</comment>
<evidence type="ECO:0000313" key="1">
    <source>
        <dbReference type="EMBL" id="MFD0976812.1"/>
    </source>
</evidence>